<dbReference type="InterPro" id="IPR003749">
    <property type="entry name" value="ThiS/MoaD-like"/>
</dbReference>
<dbReference type="Proteomes" id="UP000198666">
    <property type="component" value="Unassembled WGS sequence"/>
</dbReference>
<reference evidence="5" key="1">
    <citation type="submission" date="2016-10" db="EMBL/GenBank/DDBJ databases">
        <authorList>
            <person name="Varghese N."/>
            <person name="Submissions S."/>
        </authorList>
    </citation>
    <scope>NUCLEOTIDE SEQUENCE [LARGE SCALE GENOMIC DNA]</scope>
    <source>
        <strain evidence="5">DSM 21620</strain>
    </source>
</reference>
<organism evidence="4 5">
    <name type="scientific">Terribacillus halophilus</name>
    <dbReference type="NCBI Taxonomy" id="361279"/>
    <lineage>
        <taxon>Bacteria</taxon>
        <taxon>Bacillati</taxon>
        <taxon>Bacillota</taxon>
        <taxon>Bacilli</taxon>
        <taxon>Bacillales</taxon>
        <taxon>Bacillaceae</taxon>
        <taxon>Terribacillus</taxon>
    </lineage>
</organism>
<dbReference type="RefSeq" id="WP_093727988.1">
    <property type="nucleotide sequence ID" value="NZ_FMZB01000008.1"/>
</dbReference>
<evidence type="ECO:0000256" key="2">
    <source>
        <dbReference type="ARBA" id="ARBA00024200"/>
    </source>
</evidence>
<dbReference type="InterPro" id="IPR016155">
    <property type="entry name" value="Mopterin_synth/thiamin_S_b"/>
</dbReference>
<dbReference type="NCBIfam" id="TIGR01682">
    <property type="entry name" value="moaD"/>
    <property type="match status" value="1"/>
</dbReference>
<dbReference type="InterPro" id="IPR012675">
    <property type="entry name" value="Beta-grasp_dom_sf"/>
</dbReference>
<evidence type="ECO:0000313" key="5">
    <source>
        <dbReference type="Proteomes" id="UP000198666"/>
    </source>
</evidence>
<dbReference type="InterPro" id="IPR044672">
    <property type="entry name" value="MOCS2A"/>
</dbReference>
<dbReference type="GO" id="GO:0000166">
    <property type="term" value="F:nucleotide binding"/>
    <property type="evidence" value="ECO:0007669"/>
    <property type="project" value="UniProtKB-KW"/>
</dbReference>
<dbReference type="Gene3D" id="3.10.20.30">
    <property type="match status" value="1"/>
</dbReference>
<keyword evidence="1" id="KW-0547">Nucleotide-binding</keyword>
<dbReference type="PANTHER" id="PTHR33359">
    <property type="entry name" value="MOLYBDOPTERIN SYNTHASE SULFUR CARRIER SUBUNIT"/>
    <property type="match status" value="1"/>
</dbReference>
<dbReference type="Pfam" id="PF02597">
    <property type="entry name" value="ThiS"/>
    <property type="match status" value="1"/>
</dbReference>
<dbReference type="EMBL" id="FMZB01000008">
    <property type="protein sequence ID" value="SDD27907.1"/>
    <property type="molecule type" value="Genomic_DNA"/>
</dbReference>
<protein>
    <recommendedName>
        <fullName evidence="3">Molybdopterin synthase sulfur carrier subunit</fullName>
    </recommendedName>
</protein>
<accession>A0A1G6THK7</accession>
<evidence type="ECO:0000256" key="3">
    <source>
        <dbReference type="ARBA" id="ARBA00024247"/>
    </source>
</evidence>
<proteinExistence type="inferred from homology"/>
<dbReference type="SUPFAM" id="SSF54285">
    <property type="entry name" value="MoaD/ThiS"/>
    <property type="match status" value="1"/>
</dbReference>
<dbReference type="PANTHER" id="PTHR33359:SF1">
    <property type="entry name" value="MOLYBDOPTERIN SYNTHASE SULFUR CARRIER SUBUNIT"/>
    <property type="match status" value="1"/>
</dbReference>
<dbReference type="STRING" id="361279.SAMN05421663_108159"/>
<evidence type="ECO:0000313" key="4">
    <source>
        <dbReference type="EMBL" id="SDD27907.1"/>
    </source>
</evidence>
<dbReference type="OrthoDB" id="9801945at2"/>
<comment type="similarity">
    <text evidence="2">Belongs to the MoaD family.</text>
</comment>
<keyword evidence="5" id="KW-1185">Reference proteome</keyword>
<dbReference type="GO" id="GO:0006777">
    <property type="term" value="P:Mo-molybdopterin cofactor biosynthetic process"/>
    <property type="evidence" value="ECO:0007669"/>
    <property type="project" value="InterPro"/>
</dbReference>
<dbReference type="GO" id="GO:1990133">
    <property type="term" value="C:molybdopterin adenylyltransferase complex"/>
    <property type="evidence" value="ECO:0007669"/>
    <property type="project" value="TreeGrafter"/>
</dbReference>
<dbReference type="AlphaFoldDB" id="A0A1G6THK7"/>
<gene>
    <name evidence="4" type="ORF">SAMN05421663_108159</name>
</gene>
<sequence>MIRVLLFAHLQESVGESMLEVRGDIQSVGTLKEWLAEHYPLPGIRQVMTAVNEAYATDETALQSGDTVAFIPPVSGG</sequence>
<name>A0A1G6THK7_9BACI</name>
<evidence type="ECO:0000256" key="1">
    <source>
        <dbReference type="ARBA" id="ARBA00022741"/>
    </source>
</evidence>
<dbReference type="CDD" id="cd00754">
    <property type="entry name" value="Ubl_MoaD"/>
    <property type="match status" value="1"/>
</dbReference>